<sequence length="145" mass="16180">MRGSWGEPSRYRCRLLPSFVVILCRCPQLGGTTSNREKNMSRRIETDSEGHPLGRRILSMLVLGFAYSLAETVLFVLVIGQVLVRLITGEGSGPLQRAGRQLADYLYRILLYLTFNSDYRPFPFAAWEDRQAPRLAGPSAASGGE</sequence>
<feature type="transmembrane region" description="Helical" evidence="1">
    <location>
        <begin position="57"/>
        <end position="79"/>
    </location>
</feature>
<dbReference type="InterPro" id="IPR025498">
    <property type="entry name" value="DUF4389"/>
</dbReference>
<evidence type="ECO:0000256" key="1">
    <source>
        <dbReference type="SAM" id="Phobius"/>
    </source>
</evidence>
<protein>
    <submittedName>
        <fullName evidence="2">DUF4389 domain-containing protein</fullName>
    </submittedName>
</protein>
<evidence type="ECO:0000313" key="2">
    <source>
        <dbReference type="EMBL" id="HEB96562.1"/>
    </source>
</evidence>
<keyword evidence="1" id="KW-0472">Membrane</keyword>
<organism evidence="2">
    <name type="scientific">Sedimenticola thiotaurini</name>
    <dbReference type="NCBI Taxonomy" id="1543721"/>
    <lineage>
        <taxon>Bacteria</taxon>
        <taxon>Pseudomonadati</taxon>
        <taxon>Pseudomonadota</taxon>
        <taxon>Gammaproteobacteria</taxon>
        <taxon>Chromatiales</taxon>
        <taxon>Sedimenticolaceae</taxon>
        <taxon>Sedimenticola</taxon>
    </lineage>
</organism>
<accession>A0A831WAV5</accession>
<dbReference type="AlphaFoldDB" id="A0A831WAV5"/>
<dbReference type="Pfam" id="PF14333">
    <property type="entry name" value="DUF4389"/>
    <property type="match status" value="1"/>
</dbReference>
<keyword evidence="1" id="KW-1133">Transmembrane helix</keyword>
<dbReference type="Proteomes" id="UP000886251">
    <property type="component" value="Unassembled WGS sequence"/>
</dbReference>
<name>A0A831WAV5_9GAMM</name>
<comment type="caution">
    <text evidence="2">The sequence shown here is derived from an EMBL/GenBank/DDBJ whole genome shotgun (WGS) entry which is preliminary data.</text>
</comment>
<keyword evidence="1" id="KW-0812">Transmembrane</keyword>
<proteinExistence type="predicted"/>
<dbReference type="EMBL" id="DRKP01000101">
    <property type="protein sequence ID" value="HEB96562.1"/>
    <property type="molecule type" value="Genomic_DNA"/>
</dbReference>
<reference evidence="2" key="1">
    <citation type="journal article" date="2020" name="mSystems">
        <title>Genome- and Community-Level Interaction Insights into Carbon Utilization and Element Cycling Functions of Hydrothermarchaeota in Hydrothermal Sediment.</title>
        <authorList>
            <person name="Zhou Z."/>
            <person name="Liu Y."/>
            <person name="Xu W."/>
            <person name="Pan J."/>
            <person name="Luo Z.H."/>
            <person name="Li M."/>
        </authorList>
    </citation>
    <scope>NUCLEOTIDE SEQUENCE [LARGE SCALE GENOMIC DNA]</scope>
    <source>
        <strain evidence="2">HyVt-443</strain>
    </source>
</reference>
<gene>
    <name evidence="2" type="ORF">ENI96_09050</name>
</gene>